<proteinExistence type="inferred from homology"/>
<evidence type="ECO:0000256" key="4">
    <source>
        <dbReference type="ARBA" id="ARBA00023136"/>
    </source>
</evidence>
<gene>
    <name evidence="8" type="ORF">ABVK25_012157</name>
</gene>
<comment type="subcellular location">
    <subcellularLocation>
        <location evidence="1">Membrane</location>
        <topology evidence="1">Multi-pass membrane protein</topology>
    </subcellularLocation>
</comment>
<comment type="caution">
    <text evidence="8">The sequence shown here is derived from an EMBL/GenBank/DDBJ whole genome shotgun (WGS) entry which is preliminary data.</text>
</comment>
<feature type="transmembrane region" description="Helical" evidence="6">
    <location>
        <begin position="50"/>
        <end position="68"/>
    </location>
</feature>
<keyword evidence="4 6" id="KW-0472">Membrane</keyword>
<feature type="transmembrane region" description="Helical" evidence="6">
    <location>
        <begin position="128"/>
        <end position="148"/>
    </location>
</feature>
<feature type="transmembrane region" description="Helical" evidence="6">
    <location>
        <begin position="98"/>
        <end position="116"/>
    </location>
</feature>
<dbReference type="Proteomes" id="UP001590951">
    <property type="component" value="Unassembled WGS sequence"/>
</dbReference>
<keyword evidence="2 6" id="KW-0812">Transmembrane</keyword>
<feature type="transmembrane region" description="Helical" evidence="6">
    <location>
        <begin position="209"/>
        <end position="229"/>
    </location>
</feature>
<dbReference type="InterPro" id="IPR049326">
    <property type="entry name" value="Rhodopsin_dom_fungi"/>
</dbReference>
<evidence type="ECO:0000256" key="1">
    <source>
        <dbReference type="ARBA" id="ARBA00004141"/>
    </source>
</evidence>
<feature type="domain" description="Rhodopsin" evidence="7">
    <location>
        <begin position="34"/>
        <end position="269"/>
    </location>
</feature>
<feature type="transmembrane region" description="Helical" evidence="6">
    <location>
        <begin position="16"/>
        <end position="38"/>
    </location>
</feature>
<evidence type="ECO:0000256" key="5">
    <source>
        <dbReference type="ARBA" id="ARBA00038359"/>
    </source>
</evidence>
<evidence type="ECO:0000259" key="7">
    <source>
        <dbReference type="Pfam" id="PF20684"/>
    </source>
</evidence>
<organism evidence="8 9">
    <name type="scientific">Lepraria finkii</name>
    <dbReference type="NCBI Taxonomy" id="1340010"/>
    <lineage>
        <taxon>Eukaryota</taxon>
        <taxon>Fungi</taxon>
        <taxon>Dikarya</taxon>
        <taxon>Ascomycota</taxon>
        <taxon>Pezizomycotina</taxon>
        <taxon>Lecanoromycetes</taxon>
        <taxon>OSLEUM clade</taxon>
        <taxon>Lecanoromycetidae</taxon>
        <taxon>Lecanorales</taxon>
        <taxon>Lecanorineae</taxon>
        <taxon>Stereocaulaceae</taxon>
        <taxon>Lepraria</taxon>
    </lineage>
</organism>
<dbReference type="PANTHER" id="PTHR33048">
    <property type="entry name" value="PTH11-LIKE INTEGRAL MEMBRANE PROTEIN (AFU_ORTHOLOGUE AFUA_5G11245)"/>
    <property type="match status" value="1"/>
</dbReference>
<keyword evidence="9" id="KW-1185">Reference proteome</keyword>
<accession>A0ABR4AL58</accession>
<keyword evidence="3 6" id="KW-1133">Transmembrane helix</keyword>
<dbReference type="EMBL" id="JBHFEH010000149">
    <property type="protein sequence ID" value="KAL2045377.1"/>
    <property type="molecule type" value="Genomic_DNA"/>
</dbReference>
<dbReference type="PANTHER" id="PTHR33048:SF96">
    <property type="entry name" value="INTEGRAL MEMBRANE PROTEIN"/>
    <property type="match status" value="1"/>
</dbReference>
<comment type="similarity">
    <text evidence="5">Belongs to the SAT4 family.</text>
</comment>
<evidence type="ECO:0000256" key="2">
    <source>
        <dbReference type="ARBA" id="ARBA00022692"/>
    </source>
</evidence>
<protein>
    <recommendedName>
        <fullName evidence="7">Rhodopsin domain-containing protein</fullName>
    </recommendedName>
</protein>
<feature type="transmembrane region" description="Helical" evidence="6">
    <location>
        <begin position="174"/>
        <end position="197"/>
    </location>
</feature>
<sequence length="361" mass="40418">MDTHSPPGGDVDRGTAFIVLAVVLFSISLTTTIIRVYMRVLQHQLGWDDFTIALATLLELIELVFNGLEYHAGDGHHVFYLKASQVVKIVKWNYVTEFFLFFIICLTKISICLFILRIKNTGWLKWFLYALMAGLVVTTLVCEVILFAQCRPIRAWWDRSAGTCWNLTIYNGSIWAQIGYSIFSDLACSFLPVVVLWNIQISPRLKVAVCGLMSIGLLATACAAVRASLARNKTSNDLTWALTPVSDWGAAEENLGIIGANLALSRAVYSFFRDGRQSWIGKRRYQHQSSYTIKQPSMPTSKGRRGLFLSSRSQDSIIPLEDSAIRKTTHFSVRHETRNISSDRLAGLGSESQSYTAKDAV</sequence>
<evidence type="ECO:0000313" key="9">
    <source>
        <dbReference type="Proteomes" id="UP001590951"/>
    </source>
</evidence>
<name>A0ABR4AL58_9LECA</name>
<evidence type="ECO:0000313" key="8">
    <source>
        <dbReference type="EMBL" id="KAL2045377.1"/>
    </source>
</evidence>
<reference evidence="8 9" key="1">
    <citation type="submission" date="2024-09" db="EMBL/GenBank/DDBJ databases">
        <title>Rethinking Asexuality: The Enigmatic Case of Functional Sexual Genes in Lepraria (Stereocaulaceae).</title>
        <authorList>
            <person name="Doellman M."/>
            <person name="Sun Y."/>
            <person name="Barcenas-Pena A."/>
            <person name="Lumbsch H.T."/>
            <person name="Grewe F."/>
        </authorList>
    </citation>
    <scope>NUCLEOTIDE SEQUENCE [LARGE SCALE GENOMIC DNA]</scope>
    <source>
        <strain evidence="8 9">Grewe 0041</strain>
    </source>
</reference>
<dbReference type="InterPro" id="IPR052337">
    <property type="entry name" value="SAT4-like"/>
</dbReference>
<dbReference type="Pfam" id="PF20684">
    <property type="entry name" value="Fung_rhodopsin"/>
    <property type="match status" value="1"/>
</dbReference>
<evidence type="ECO:0000256" key="6">
    <source>
        <dbReference type="SAM" id="Phobius"/>
    </source>
</evidence>
<evidence type="ECO:0000256" key="3">
    <source>
        <dbReference type="ARBA" id="ARBA00022989"/>
    </source>
</evidence>